<dbReference type="InterPro" id="IPR011992">
    <property type="entry name" value="EF-hand-dom_pair"/>
</dbReference>
<dbReference type="InterPro" id="IPR002048">
    <property type="entry name" value="EF_hand_dom"/>
</dbReference>
<feature type="region of interest" description="Disordered" evidence="2">
    <location>
        <begin position="576"/>
        <end position="595"/>
    </location>
</feature>
<dbReference type="SUPFAM" id="SSF47473">
    <property type="entry name" value="EF-hand"/>
    <property type="match status" value="1"/>
</dbReference>
<feature type="domain" description="EF-hand" evidence="3">
    <location>
        <begin position="214"/>
        <end position="249"/>
    </location>
</feature>
<accession>A0A0S4JF99</accession>
<evidence type="ECO:0000313" key="5">
    <source>
        <dbReference type="Proteomes" id="UP000051952"/>
    </source>
</evidence>
<feature type="region of interest" description="Disordered" evidence="2">
    <location>
        <begin position="621"/>
        <end position="781"/>
    </location>
</feature>
<dbReference type="AlphaFoldDB" id="A0A0S4JF99"/>
<proteinExistence type="predicted"/>
<dbReference type="PROSITE" id="PS50222">
    <property type="entry name" value="EF_HAND_2"/>
    <property type="match status" value="1"/>
</dbReference>
<keyword evidence="5" id="KW-1185">Reference proteome</keyword>
<dbReference type="EMBL" id="CYKH01001806">
    <property type="protein sequence ID" value="CUG90266.1"/>
    <property type="molecule type" value="Genomic_DNA"/>
</dbReference>
<feature type="region of interest" description="Disordered" evidence="2">
    <location>
        <begin position="391"/>
        <end position="443"/>
    </location>
</feature>
<name>A0A0S4JF99_BODSA</name>
<organism evidence="4 5">
    <name type="scientific">Bodo saltans</name>
    <name type="common">Flagellated protozoan</name>
    <dbReference type="NCBI Taxonomy" id="75058"/>
    <lineage>
        <taxon>Eukaryota</taxon>
        <taxon>Discoba</taxon>
        <taxon>Euglenozoa</taxon>
        <taxon>Kinetoplastea</taxon>
        <taxon>Metakinetoplastina</taxon>
        <taxon>Eubodonida</taxon>
        <taxon>Bodonidae</taxon>
        <taxon>Bodo</taxon>
    </lineage>
</organism>
<feature type="compositionally biased region" description="Polar residues" evidence="2">
    <location>
        <begin position="742"/>
        <end position="752"/>
    </location>
</feature>
<evidence type="ECO:0000256" key="2">
    <source>
        <dbReference type="SAM" id="MobiDB-lite"/>
    </source>
</evidence>
<feature type="compositionally biased region" description="Polar residues" evidence="2">
    <location>
        <begin position="698"/>
        <end position="708"/>
    </location>
</feature>
<reference evidence="5" key="1">
    <citation type="submission" date="2015-09" db="EMBL/GenBank/DDBJ databases">
        <authorList>
            <consortium name="Pathogen Informatics"/>
        </authorList>
    </citation>
    <scope>NUCLEOTIDE SEQUENCE [LARGE SCALE GENOMIC DNA]</scope>
    <source>
        <strain evidence="5">Lake Konstanz</strain>
    </source>
</reference>
<dbReference type="VEuPathDB" id="TriTrypDB:BSAL_25825"/>
<evidence type="ECO:0000259" key="3">
    <source>
        <dbReference type="PROSITE" id="PS50222"/>
    </source>
</evidence>
<sequence>MDGSGDTDSECEYVERVEARLLRRSGEEDNGDARRALRNYACYLRNEAAVRNLRLAHQHNLKTLNLKIQHLQHRLLKAEGNFTPDNILATSLAAPYVNFDGLQFAFAMVGLADHDLRRHLSTFQRERETEISTFERLLQDMVGQGGALDGDEMSLVRSHLVGRVSSKRDRGRVVVDKNLSRGEQILMKKRAENSSVTAFFEKHQGKPYAALRHHDVADLGVIFAQVDVNHSGFIESDDFSKLVRRLLCDYSLSQLEVDRIAILCRVSTSDGFSLPPETFFEAASRLMPLLEGKADEFLLVEDQNNERFRTRQARATSDKTALYELERDFQKRLHKLQHGKEFPPGKAEDVVLQLVLERELARVEWAKSAVILTPLELDRMRIHNIALSKRQTSTQLVESDADNEMASSQQQKTAAAPYIRRQPAPPRRDGAERVTSAGSNRQHSASGMLDVFKTSLRAALHRAPLVDIQRAEDIPNETMEREFYQLFTVLSKQDDFITTEHLHFLFEIFTPCGADKEEASVFLAEECDGAETLVFDEFVKFGLKLKHRLLAYEDFCSLPSDRDRVKAIEDRVCGTDEISSTTSRNPSTKSAVTLRPKSLRRYEKEFIRCQEALRSVVVVRRSRKGGSAGSSRTLYTPHRANGSPENRQSPRRHEEETPDWAAQTSNSRSGEHPAEQQQNHTDDPKLLNSAAPPRGESASVTTSALVTRQTTHSASHHQQSQHEHSGGATTTPRSLRQHSGRSQRGTRYSYGTSPRIIASASSTTRRALVPSQPLHHGDPGKRLPIMRFSEREDHLPDVHGHRILQDDVLVGCLKQVLLKLR</sequence>
<feature type="compositionally biased region" description="Polar residues" evidence="2">
    <location>
        <begin position="577"/>
        <end position="591"/>
    </location>
</feature>
<evidence type="ECO:0000256" key="1">
    <source>
        <dbReference type="ARBA" id="ARBA00022837"/>
    </source>
</evidence>
<evidence type="ECO:0000313" key="4">
    <source>
        <dbReference type="EMBL" id="CUG90266.1"/>
    </source>
</evidence>
<dbReference type="Proteomes" id="UP000051952">
    <property type="component" value="Unassembled WGS sequence"/>
</dbReference>
<protein>
    <recommendedName>
        <fullName evidence="3">EF-hand domain-containing protein</fullName>
    </recommendedName>
</protein>
<feature type="compositionally biased region" description="Low complexity" evidence="2">
    <location>
        <begin position="709"/>
        <end position="718"/>
    </location>
</feature>
<gene>
    <name evidence="4" type="ORF">BSAL_25825</name>
</gene>
<dbReference type="GO" id="GO:0005509">
    <property type="term" value="F:calcium ion binding"/>
    <property type="evidence" value="ECO:0007669"/>
    <property type="project" value="InterPro"/>
</dbReference>
<dbReference type="PROSITE" id="PS00018">
    <property type="entry name" value="EF_HAND_1"/>
    <property type="match status" value="1"/>
</dbReference>
<dbReference type="InterPro" id="IPR018247">
    <property type="entry name" value="EF_Hand_1_Ca_BS"/>
</dbReference>
<keyword evidence="1" id="KW-0106">Calcium</keyword>
<feature type="compositionally biased region" description="Basic and acidic residues" evidence="2">
    <location>
        <begin position="669"/>
        <end position="685"/>
    </location>
</feature>